<reference evidence="3" key="1">
    <citation type="submission" date="2018-08" db="EMBL/GenBank/DDBJ databases">
        <authorList>
            <person name="Rossello M."/>
        </authorList>
    </citation>
    <scope>NUCLEOTIDE SEQUENCE [LARGE SCALE GENOMIC DNA]</scope>
    <source>
        <strain evidence="3">cv. Chinese Spring</strain>
    </source>
</reference>
<feature type="coiled-coil region" evidence="1">
    <location>
        <begin position="215"/>
        <end position="277"/>
    </location>
</feature>
<dbReference type="Gramene" id="TraesCLE_scaffold_196315_01G000200.1">
    <property type="protein sequence ID" value="TraesCLE_scaffold_196315_01G000200.1"/>
    <property type="gene ID" value="TraesCLE_scaffold_196315_01G000200"/>
</dbReference>
<dbReference type="Gramene" id="TraesROB_scaffold_181628_01G000200.1">
    <property type="protein sequence ID" value="TraesROB_scaffold_181628_01G000200.1"/>
    <property type="gene ID" value="TraesROB_scaffold_181628_01G000200"/>
</dbReference>
<dbReference type="SUPFAM" id="SSF57997">
    <property type="entry name" value="Tropomyosin"/>
    <property type="match status" value="1"/>
</dbReference>
<protein>
    <submittedName>
        <fullName evidence="3">Uncharacterized protein</fullName>
    </submittedName>
</protein>
<keyword evidence="4" id="KW-1185">Reference proteome</keyword>
<feature type="compositionally biased region" description="Low complexity" evidence="2">
    <location>
        <begin position="102"/>
        <end position="115"/>
    </location>
</feature>
<name>A0A3B6HVF8_WHEAT</name>
<evidence type="ECO:0000256" key="2">
    <source>
        <dbReference type="SAM" id="MobiDB-lite"/>
    </source>
</evidence>
<reference evidence="3" key="2">
    <citation type="submission" date="2018-10" db="UniProtKB">
        <authorList>
            <consortium name="EnsemblPlants"/>
        </authorList>
    </citation>
    <scope>IDENTIFICATION</scope>
</reference>
<dbReference type="SMR" id="A0A3B6HVF8"/>
<feature type="compositionally biased region" description="Basic and acidic residues" evidence="2">
    <location>
        <begin position="135"/>
        <end position="149"/>
    </location>
</feature>
<dbReference type="Gene3D" id="1.10.287.1490">
    <property type="match status" value="1"/>
</dbReference>
<dbReference type="Gramene" id="TraesARI4A03G02102250.1">
    <property type="protein sequence ID" value="TraesARI4A03G02102250.1.CDS1"/>
    <property type="gene ID" value="TraesARI4A03G02102250"/>
</dbReference>
<dbReference type="AlphaFoldDB" id="A0A3B6HVF8"/>
<organism evidence="3">
    <name type="scientific">Triticum aestivum</name>
    <name type="common">Wheat</name>
    <dbReference type="NCBI Taxonomy" id="4565"/>
    <lineage>
        <taxon>Eukaryota</taxon>
        <taxon>Viridiplantae</taxon>
        <taxon>Streptophyta</taxon>
        <taxon>Embryophyta</taxon>
        <taxon>Tracheophyta</taxon>
        <taxon>Spermatophyta</taxon>
        <taxon>Magnoliopsida</taxon>
        <taxon>Liliopsida</taxon>
        <taxon>Poales</taxon>
        <taxon>Poaceae</taxon>
        <taxon>BOP clade</taxon>
        <taxon>Pooideae</taxon>
        <taxon>Triticodae</taxon>
        <taxon>Triticeae</taxon>
        <taxon>Triticinae</taxon>
        <taxon>Triticum</taxon>
    </lineage>
</organism>
<dbReference type="Gramene" id="TraesWEE_scaffold_187019_01G000100.1">
    <property type="protein sequence ID" value="TraesWEE_scaffold_187019_01G000100.1"/>
    <property type="gene ID" value="TraesWEE_scaffold_187019_01G000100"/>
</dbReference>
<keyword evidence="1" id="KW-0175">Coiled coil</keyword>
<feature type="compositionally biased region" description="Polar residues" evidence="2">
    <location>
        <begin position="25"/>
        <end position="35"/>
    </location>
</feature>
<accession>A0A3B6HVF8</accession>
<dbReference type="Gramene" id="TraesLDM4A03G02064810.1">
    <property type="protein sequence ID" value="TraesLDM4A03G02064810.1.CDS1"/>
    <property type="gene ID" value="TraesLDM4A03G02064810"/>
</dbReference>
<dbReference type="Gramene" id="TraesJUL4A03G02085010.1">
    <property type="protein sequence ID" value="TraesJUL4A03G02085010.1.CDS1"/>
    <property type="gene ID" value="TraesJUL4A03G02085010"/>
</dbReference>
<proteinExistence type="predicted"/>
<dbReference type="Gramene" id="TraesSYM4A03G02092290.1">
    <property type="protein sequence ID" value="TraesSYM4A03G02092290.1.CDS1"/>
    <property type="gene ID" value="TraesSYM4A03G02092290"/>
</dbReference>
<dbReference type="Gramene" id="TraesLAC4A03G02019910.1">
    <property type="protein sequence ID" value="TraesLAC4A03G02019910.1.CDS1"/>
    <property type="gene ID" value="TraesLAC4A03G02019910"/>
</dbReference>
<feature type="compositionally biased region" description="Basic residues" evidence="2">
    <location>
        <begin position="1"/>
        <end position="11"/>
    </location>
</feature>
<evidence type="ECO:0000313" key="4">
    <source>
        <dbReference type="Proteomes" id="UP000019116"/>
    </source>
</evidence>
<dbReference type="STRING" id="4565.A0A3B6HVF8"/>
<dbReference type="Gramene" id="TraesPARA_EIv1.0_1274490.1">
    <property type="protein sequence ID" value="TraesPARA_EIv1.0_1274490.1.CDS1"/>
    <property type="gene ID" value="TraesPARA_EIv1.0_1274490"/>
</dbReference>
<dbReference type="Gramene" id="TraesCAD_scaffold_133705_01G000200.1">
    <property type="protein sequence ID" value="TraesCAD_scaffold_133705_01G000200.1"/>
    <property type="gene ID" value="TraesCAD_scaffold_133705_01G000200"/>
</dbReference>
<dbReference type="OrthoDB" id="10255522at2759"/>
<dbReference type="EnsemblPlants" id="TraesCS4A02G145500.1">
    <property type="protein sequence ID" value="TraesCS4A02G145500.1.cds1"/>
    <property type="gene ID" value="TraesCS4A02G145500"/>
</dbReference>
<evidence type="ECO:0000256" key="1">
    <source>
        <dbReference type="SAM" id="Coils"/>
    </source>
</evidence>
<dbReference type="OMA" id="YKDHRVE"/>
<dbReference type="PaxDb" id="4565-Traes_4AS_4FE01FBA7.1"/>
<feature type="compositionally biased region" description="Low complexity" evidence="2">
    <location>
        <begin position="12"/>
        <end position="23"/>
    </location>
</feature>
<feature type="coiled-coil region" evidence="1">
    <location>
        <begin position="331"/>
        <end position="467"/>
    </location>
</feature>
<dbReference type="Gramene" id="TraesMAC4A03G02066020.1">
    <property type="protein sequence ID" value="TraesMAC4A03G02066020.1.CDS1"/>
    <property type="gene ID" value="TraesMAC4A03G02066020"/>
</dbReference>
<feature type="region of interest" description="Disordered" evidence="2">
    <location>
        <begin position="1"/>
        <end position="152"/>
    </location>
</feature>
<evidence type="ECO:0000313" key="3">
    <source>
        <dbReference type="EnsemblPlants" id="TraesCS4A02G145500.1.cds1"/>
    </source>
</evidence>
<dbReference type="Gramene" id="TraesCS4A03G0369200.1">
    <property type="protein sequence ID" value="TraesCS4A03G0369200.1.CDS1"/>
    <property type="gene ID" value="TraesCS4A03G0369200"/>
</dbReference>
<dbReference type="Gramene" id="TraesSTA4A03G02062120.1">
    <property type="protein sequence ID" value="TraesSTA4A03G02062120.1.CDS1"/>
    <property type="gene ID" value="TraesSTA4A03G02062120"/>
</dbReference>
<dbReference type="Proteomes" id="UP000019116">
    <property type="component" value="Chromosome 4A"/>
</dbReference>
<dbReference type="Gramene" id="TraesCS4A02G145500.1">
    <property type="protein sequence ID" value="TraesCS4A02G145500.1.cds1"/>
    <property type="gene ID" value="TraesCS4A02G145500"/>
</dbReference>
<sequence length="607" mass="64864">MGKGKNKKKKAPAAAASSHVAVNSDEPQQVDSASASGDAIQPPMPTPVGDDEPPPESAAIPNGEHAAPPPVEAADGVESPVDSAAAANRDPSTPTVGDEMPPDSAAPADANSPPSIEAANSGEPSAKTGSEDQVPEERRDSSPEHEVENLKSLNGTLLKEAVEARGVVATLTGQVDQCSADAAALADLEHVVFRAALVAPLQAAAEHGTALRGHLADAQQSLQVAEARVARKTDARVEAAARLEEAEVDKLKVEEFLRRKQVEAASASENVTQLESSVGELAGKSTELCAGKGELQKQLGEMSATAHSVSALKAEVEGNFHDYKKSTEIWRQEMKEKLDEKSKQLDSLISSEAEMEVKIQSLEAKLSAAQARNREMELEMETSKAELDAAQKEVENLQIEVANATSKYNTVVADVDSFRNEINEMRKTNEAAAAAFATEKTKLEKELDGLKRRVEKIQANKDAAMASVHQKDAEAAKLMAKLTALNGTIADQRVHCDDLKNKYSSLLAEKVVLLKAFGKEKSEGDKLRLNLGELESYNAEKDRDIGVLKAEALNKERQIGSLNGKLEELHLAVAEARQRGKSSAWTWLCPTTTVLAAASFVYAARSR</sequence>